<evidence type="ECO:0000256" key="3">
    <source>
        <dbReference type="ARBA" id="ARBA00022801"/>
    </source>
</evidence>
<dbReference type="InterPro" id="IPR010252">
    <property type="entry name" value="HutF"/>
</dbReference>
<dbReference type="EMBL" id="NJGU01000001">
    <property type="protein sequence ID" value="OWY30678.1"/>
    <property type="molecule type" value="Genomic_DNA"/>
</dbReference>
<keyword evidence="3" id="KW-0378">Hydrolase</keyword>
<dbReference type="SUPFAM" id="SSF51556">
    <property type="entry name" value="Metallo-dependent hydrolases"/>
    <property type="match status" value="1"/>
</dbReference>
<dbReference type="GO" id="GO:0005829">
    <property type="term" value="C:cytosol"/>
    <property type="evidence" value="ECO:0007669"/>
    <property type="project" value="TreeGrafter"/>
</dbReference>
<dbReference type="InterPro" id="IPR006680">
    <property type="entry name" value="Amidohydro-rel"/>
</dbReference>
<accession>A0A246WUK5</accession>
<dbReference type="GO" id="GO:0019239">
    <property type="term" value="F:deaminase activity"/>
    <property type="evidence" value="ECO:0007669"/>
    <property type="project" value="TreeGrafter"/>
</dbReference>
<dbReference type="NCBIfam" id="NF006684">
    <property type="entry name" value="PRK09229.1-5"/>
    <property type="match status" value="1"/>
</dbReference>
<organism evidence="7 8">
    <name type="scientific">Herbaspirillum robiniae</name>
    <dbReference type="NCBI Taxonomy" id="2014887"/>
    <lineage>
        <taxon>Bacteria</taxon>
        <taxon>Pseudomonadati</taxon>
        <taxon>Pseudomonadota</taxon>
        <taxon>Betaproteobacteria</taxon>
        <taxon>Burkholderiales</taxon>
        <taxon>Oxalobacteraceae</taxon>
        <taxon>Herbaspirillum</taxon>
    </lineage>
</organism>
<name>A0A246WUK5_9BURK</name>
<dbReference type="GO" id="GO:0046872">
    <property type="term" value="F:metal ion binding"/>
    <property type="evidence" value="ECO:0007669"/>
    <property type="project" value="UniProtKB-KW"/>
</dbReference>
<dbReference type="PANTHER" id="PTHR11271">
    <property type="entry name" value="GUANINE DEAMINASE"/>
    <property type="match status" value="1"/>
</dbReference>
<comment type="cofactor">
    <cofactor evidence="1">
        <name>Zn(2+)</name>
        <dbReference type="ChEBI" id="CHEBI:29105"/>
    </cofactor>
</comment>
<dbReference type="PANTHER" id="PTHR11271:SF48">
    <property type="entry name" value="AMIDOHYDROLASE-RELATED DOMAIN-CONTAINING PROTEIN"/>
    <property type="match status" value="1"/>
</dbReference>
<gene>
    <name evidence="7" type="ORF">CEJ42_00955</name>
</gene>
<evidence type="ECO:0000313" key="8">
    <source>
        <dbReference type="Proteomes" id="UP000197596"/>
    </source>
</evidence>
<dbReference type="Gene3D" id="2.30.40.10">
    <property type="entry name" value="Urease, subunit C, domain 1"/>
    <property type="match status" value="1"/>
</dbReference>
<dbReference type="Proteomes" id="UP000197596">
    <property type="component" value="Unassembled WGS sequence"/>
</dbReference>
<comment type="caution">
    <text evidence="7">The sequence shown here is derived from an EMBL/GenBank/DDBJ whole genome shotgun (WGS) entry which is preliminary data.</text>
</comment>
<reference evidence="7 8" key="1">
    <citation type="submission" date="2017-06" db="EMBL/GenBank/DDBJ databases">
        <title>Herbaspirillum phytohormonus sp. nov., isolated from the root nodule of Robinia pseudoacacia in lead-zinc mine.</title>
        <authorList>
            <person name="Fan M."/>
            <person name="Lin Y."/>
        </authorList>
    </citation>
    <scope>NUCLEOTIDE SEQUENCE [LARGE SCALE GENOMIC DNA]</scope>
    <source>
        <strain evidence="7 8">HZ10</strain>
    </source>
</reference>
<dbReference type="InterPro" id="IPR051607">
    <property type="entry name" value="Metallo-dep_hydrolases"/>
</dbReference>
<feature type="region of interest" description="Disordered" evidence="5">
    <location>
        <begin position="1"/>
        <end position="21"/>
    </location>
</feature>
<proteinExistence type="predicted"/>
<evidence type="ECO:0000259" key="6">
    <source>
        <dbReference type="Pfam" id="PF01979"/>
    </source>
</evidence>
<dbReference type="AlphaFoldDB" id="A0A246WUK5"/>
<feature type="domain" description="Amidohydrolase-related" evidence="6">
    <location>
        <begin position="75"/>
        <end position="462"/>
    </location>
</feature>
<protein>
    <submittedName>
        <fullName evidence="7">Formimidoylglutamate deiminase</fullName>
    </submittedName>
</protein>
<evidence type="ECO:0000313" key="7">
    <source>
        <dbReference type="EMBL" id="OWY30678.1"/>
    </source>
</evidence>
<evidence type="ECO:0000256" key="4">
    <source>
        <dbReference type="ARBA" id="ARBA00022833"/>
    </source>
</evidence>
<evidence type="ECO:0000256" key="1">
    <source>
        <dbReference type="ARBA" id="ARBA00001947"/>
    </source>
</evidence>
<dbReference type="InterPro" id="IPR032466">
    <property type="entry name" value="Metal_Hydrolase"/>
</dbReference>
<sequence length="488" mass="53153">MATHTGQDRQEPQHSQDLQHTHHPDIAVGRLFCRSALLPEGWRSDVLLRWNADGDLIEATPGSARGDAPLAAGPVIPGMPNLHSHAFQRAMAGLTETMGSPTDSFWSWRTLMYRFAQRLQPQHLEAIARHLYIEMLKAGYTSVCEFHYLHHAPGGAGYDDPAELSLRVMQAAQDAGLGMTLLPVLYQYGGFGAAAPLEHQARFISSPQWMLALRERLQKALPENGMRRYGVAPHSLRAVDAAGLAALVDGLRSQPGGADAPIHIHIAEQTREVDDCLAWCGKRPVQLLLSQQELDARWCLVHATHMSDDEYRAVAQSGAVVGLCPTTEANLGDGIIDAPRLLDDGANWGIGSDSNIAINLRSELRLLEYGQRLHHRRRNMLASQAQPAVADRLFAQAVSGGALASGRRVAGIAAGQRADFVVLDAQDINLADRAPEQLLSALVFCEHEGNPVRDVYVGGRQVVSEGRHALEEGARAAYRATVSELLKD</sequence>
<dbReference type="Gene3D" id="3.20.20.140">
    <property type="entry name" value="Metal-dependent hydrolases"/>
    <property type="match status" value="1"/>
</dbReference>
<dbReference type="InterPro" id="IPR011059">
    <property type="entry name" value="Metal-dep_hydrolase_composite"/>
</dbReference>
<dbReference type="NCBIfam" id="NF006681">
    <property type="entry name" value="PRK09229.1-2"/>
    <property type="match status" value="1"/>
</dbReference>
<evidence type="ECO:0000256" key="2">
    <source>
        <dbReference type="ARBA" id="ARBA00022723"/>
    </source>
</evidence>
<dbReference type="Pfam" id="PF01979">
    <property type="entry name" value="Amidohydro_1"/>
    <property type="match status" value="1"/>
</dbReference>
<dbReference type="SUPFAM" id="SSF51338">
    <property type="entry name" value="Composite domain of metallo-dependent hydrolases"/>
    <property type="match status" value="1"/>
</dbReference>
<dbReference type="RefSeq" id="WP_088749787.1">
    <property type="nucleotide sequence ID" value="NZ_NJGU01000001.1"/>
</dbReference>
<evidence type="ECO:0000256" key="5">
    <source>
        <dbReference type="SAM" id="MobiDB-lite"/>
    </source>
</evidence>
<dbReference type="NCBIfam" id="TIGR02022">
    <property type="entry name" value="hutF"/>
    <property type="match status" value="1"/>
</dbReference>
<keyword evidence="4" id="KW-0862">Zinc</keyword>
<keyword evidence="2" id="KW-0479">Metal-binding</keyword>